<accession>A0ACC1MZK7</accession>
<comment type="caution">
    <text evidence="1">The sequence shown here is derived from an EMBL/GenBank/DDBJ whole genome shotgun (WGS) entry which is preliminary data.</text>
</comment>
<protein>
    <submittedName>
        <fullName evidence="1">Uncharacterized protein</fullName>
    </submittedName>
</protein>
<gene>
    <name evidence="1" type="ORF">NQ176_g7573</name>
</gene>
<proteinExistence type="predicted"/>
<sequence length="535" mass="60721">MAYSAEKSNGFASIQDYFSARAALIDAEQQLGYEGHAKRTELESAAEKVFQNQKTSERDNLYGVNKDGSGCEAGHRFLYCLDLLKKSKIAEFAFKAPKGCLLHCHFDAILPPDGMLSDARKQDHLYIKSDVPLIREGFFEHALPQFTVLKEQVPLTETTNLFQPTYIPGSWMKYSSFLEMFPGGVERAESWLTSLNVIDATDAYHSRQTVDGIWQRFIRAVILGRSMLCYESAYAAHLRRILWAFARDGVFYAEIRFAMNYQFVIKSDDGSRDYSHHEIMQLVSDVLKEEIPKIQAAGLVFYGIKVIYACMRKATKEAMEWCMNTCIELKQAFPDLICGFDLQGQEDAGYPLRYWLPELLAMREKITALGLDLPFILHAGETHDHGGETDSNLYDAILLGTKRIGHGFSITKHPLLMQLCKERNIAIETCPLSNEILGLNPTTKTHHLPVLLSNGVPCTINSDDPGSWSADVMSHDFYQSMMGSNNMSLLAWRVLAEWSIEHSCMEAGMKKRVGQEFNEEWIKFCTWILETKETE</sequence>
<organism evidence="1 2">
    <name type="scientific">Zarea fungicola</name>
    <dbReference type="NCBI Taxonomy" id="93591"/>
    <lineage>
        <taxon>Eukaryota</taxon>
        <taxon>Fungi</taxon>
        <taxon>Dikarya</taxon>
        <taxon>Ascomycota</taxon>
        <taxon>Pezizomycotina</taxon>
        <taxon>Sordariomycetes</taxon>
        <taxon>Hypocreomycetidae</taxon>
        <taxon>Hypocreales</taxon>
        <taxon>Cordycipitaceae</taxon>
        <taxon>Zarea</taxon>
    </lineage>
</organism>
<dbReference type="Proteomes" id="UP001143910">
    <property type="component" value="Unassembled WGS sequence"/>
</dbReference>
<name>A0ACC1MZK7_9HYPO</name>
<reference evidence="1" key="1">
    <citation type="submission" date="2022-08" db="EMBL/GenBank/DDBJ databases">
        <title>Genome Sequence of Lecanicillium fungicola.</title>
        <authorList>
            <person name="Buettner E."/>
        </authorList>
    </citation>
    <scope>NUCLEOTIDE SEQUENCE</scope>
    <source>
        <strain evidence="1">Babe33</strain>
    </source>
</reference>
<evidence type="ECO:0000313" key="2">
    <source>
        <dbReference type="Proteomes" id="UP001143910"/>
    </source>
</evidence>
<keyword evidence="2" id="KW-1185">Reference proteome</keyword>
<evidence type="ECO:0000313" key="1">
    <source>
        <dbReference type="EMBL" id="KAJ2971681.1"/>
    </source>
</evidence>
<dbReference type="EMBL" id="JANJQO010001294">
    <property type="protein sequence ID" value="KAJ2971681.1"/>
    <property type="molecule type" value="Genomic_DNA"/>
</dbReference>